<dbReference type="PATRIC" id="fig|1423813.3.peg.1748"/>
<accession>A0A0R2AFT0</accession>
<reference evidence="4 5" key="1">
    <citation type="journal article" date="2015" name="Genome Announc.">
        <title>Expanding the biotechnology potential of lactobacilli through comparative genomics of 213 strains and associated genera.</title>
        <authorList>
            <person name="Sun Z."/>
            <person name="Harris H.M."/>
            <person name="McCann A."/>
            <person name="Guo C."/>
            <person name="Argimon S."/>
            <person name="Zhang W."/>
            <person name="Yang X."/>
            <person name="Jeffery I.B."/>
            <person name="Cooney J.C."/>
            <person name="Kagawa T.F."/>
            <person name="Liu W."/>
            <person name="Song Y."/>
            <person name="Salvetti E."/>
            <person name="Wrobel A."/>
            <person name="Rasinkangas P."/>
            <person name="Parkhill J."/>
            <person name="Rea M.C."/>
            <person name="O'Sullivan O."/>
            <person name="Ritari J."/>
            <person name="Douillard F.P."/>
            <person name="Paul Ross R."/>
            <person name="Yang R."/>
            <person name="Briner A.E."/>
            <person name="Felis G.E."/>
            <person name="de Vos W.M."/>
            <person name="Barrangou R."/>
            <person name="Klaenhammer T.R."/>
            <person name="Caufield P.W."/>
            <person name="Cui Y."/>
            <person name="Zhang H."/>
            <person name="O'Toole P.W."/>
        </authorList>
    </citation>
    <scope>NUCLEOTIDE SEQUENCE [LARGE SCALE GENOMIC DNA]</scope>
    <source>
        <strain evidence="4 5">DSM 20634</strain>
    </source>
</reference>
<dbReference type="SUPFAM" id="SSF52218">
    <property type="entry name" value="Flavoproteins"/>
    <property type="match status" value="1"/>
</dbReference>
<evidence type="ECO:0000313" key="5">
    <source>
        <dbReference type="Proteomes" id="UP000051733"/>
    </source>
</evidence>
<keyword evidence="1" id="KW-0285">Flavoprotein</keyword>
<dbReference type="EMBL" id="AYYY01000025">
    <property type="protein sequence ID" value="KRM61644.1"/>
    <property type="molecule type" value="Genomic_DNA"/>
</dbReference>
<organism evidence="4 5">
    <name type="scientific">Paucilactobacillus vaccinostercus DSM 20634</name>
    <dbReference type="NCBI Taxonomy" id="1423813"/>
    <lineage>
        <taxon>Bacteria</taxon>
        <taxon>Bacillati</taxon>
        <taxon>Bacillota</taxon>
        <taxon>Bacilli</taxon>
        <taxon>Lactobacillales</taxon>
        <taxon>Lactobacillaceae</taxon>
        <taxon>Paucilactobacillus</taxon>
    </lineage>
</organism>
<dbReference type="Pfam" id="PF03358">
    <property type="entry name" value="FMN_red"/>
    <property type="match status" value="1"/>
</dbReference>
<dbReference type="STRING" id="1423813.FC26_GL001721"/>
<dbReference type="AlphaFoldDB" id="A0A0R2AFT0"/>
<name>A0A0R2AFT0_9LACO</name>
<evidence type="ECO:0000313" key="4">
    <source>
        <dbReference type="EMBL" id="KRM61644.1"/>
    </source>
</evidence>
<dbReference type="OrthoDB" id="9805976at2"/>
<evidence type="ECO:0000256" key="1">
    <source>
        <dbReference type="ARBA" id="ARBA00022630"/>
    </source>
</evidence>
<dbReference type="PANTHER" id="PTHR43278:SF4">
    <property type="entry name" value="NAD(P)H-DEPENDENT FMN-CONTAINING OXIDOREDUCTASE YWQN-RELATED"/>
    <property type="match status" value="1"/>
</dbReference>
<evidence type="ECO:0000259" key="3">
    <source>
        <dbReference type="Pfam" id="PF03358"/>
    </source>
</evidence>
<evidence type="ECO:0000256" key="2">
    <source>
        <dbReference type="ARBA" id="ARBA00022643"/>
    </source>
</evidence>
<proteinExistence type="predicted"/>
<protein>
    <recommendedName>
        <fullName evidence="3">NADPH-dependent FMN reductase-like domain-containing protein</fullName>
    </recommendedName>
</protein>
<dbReference type="InterPro" id="IPR005025">
    <property type="entry name" value="FMN_Rdtase-like_dom"/>
</dbReference>
<dbReference type="GO" id="GO:0016491">
    <property type="term" value="F:oxidoreductase activity"/>
    <property type="evidence" value="ECO:0007669"/>
    <property type="project" value="InterPro"/>
</dbReference>
<dbReference type="PANTHER" id="PTHR43278">
    <property type="entry name" value="NAD(P)H-DEPENDENT FMN-CONTAINING OXIDOREDUCTASE YWQN-RELATED"/>
    <property type="match status" value="1"/>
</dbReference>
<keyword evidence="5" id="KW-1185">Reference proteome</keyword>
<gene>
    <name evidence="4" type="ORF">FC26_GL001721</name>
</gene>
<feature type="domain" description="NADPH-dependent FMN reductase-like" evidence="3">
    <location>
        <begin position="7"/>
        <end position="117"/>
    </location>
</feature>
<sequence>MLGDGIMHWGFINGSPNAHGHTAKLAQYLLADQSQVSWNLVEHHVAQLGQQRQAQDDDFLAIAKEVAAVDALLIGTPIYWSDMTGLLKTFLDRCTLVARQFDFSQIPVYVLINGTQSPTTTAAGIAPAVAQLCDFLKMDFQDAIYVDTSVIVQPADYAAALHNEQQKLHMIVKAG</sequence>
<comment type="caution">
    <text evidence="4">The sequence shown here is derived from an EMBL/GenBank/DDBJ whole genome shotgun (WGS) entry which is preliminary data.</text>
</comment>
<dbReference type="Proteomes" id="UP000051733">
    <property type="component" value="Unassembled WGS sequence"/>
</dbReference>
<dbReference type="InterPro" id="IPR051796">
    <property type="entry name" value="ISF_SsuE-like"/>
</dbReference>
<dbReference type="Gene3D" id="3.40.50.360">
    <property type="match status" value="1"/>
</dbReference>
<dbReference type="InterPro" id="IPR029039">
    <property type="entry name" value="Flavoprotein-like_sf"/>
</dbReference>
<keyword evidence="2" id="KW-0288">FMN</keyword>